<protein>
    <submittedName>
        <fullName evidence="2">Putative phosphodiester glycosidase</fullName>
    </submittedName>
</protein>
<sequence>MGKHVLEDEILKEVFYDEVTYQKYRDGISKTDYFITHVPNLDKNGNLIKLKHGFQNDLINSGVGETARSFSTRHTASLVANASIWNTTNGLIRGVQIQDGKVIQDAKDTNSYTLGIKSDNTLVMYPPSVTAEQVLADGCIDAITAFYPMIQDGTAFDLSGVTTVSNVTERHPRNVIAQLPNKDILFLTCEGRTRANLGMTYDDIIRILLARGVTTAYCLDGGGSSQTVVRGHLVNNPLDDNGKTERKVADFLYVKTDASYTENINTVATDLGDLVKRVSDLERDLYDKKDMNLGYIKLNGDTDYTQHGVEVYQGDNRTHKLYLGPNHLSYMDTVNNKYLFRAMENGDLITALGTLGTFFNKTNNITDCNALRANGFYWALNSTANIPNTDNSWGILHFQPTDSAALQVAIPFSASAGTIMSRRTTSDMNTWSAWRQI</sequence>
<dbReference type="PANTHER" id="PTHR40446:SF2">
    <property type="entry name" value="N-ACETYLGLUCOSAMINE-1-PHOSPHODIESTER ALPHA-N-ACETYLGLUCOSAMINIDASE"/>
    <property type="match status" value="1"/>
</dbReference>
<evidence type="ECO:0000313" key="3">
    <source>
        <dbReference type="Proteomes" id="UP000224660"/>
    </source>
</evidence>
<dbReference type="Proteomes" id="UP000224660">
    <property type="component" value="Segment"/>
</dbReference>
<gene>
    <name evidence="2" type="ORF">Goe2_c06200</name>
</gene>
<dbReference type="Pfam" id="PF09992">
    <property type="entry name" value="NAGPA"/>
    <property type="match status" value="1"/>
</dbReference>
<dbReference type="CDD" id="cd19958">
    <property type="entry name" value="pyocin_knob"/>
    <property type="match status" value="1"/>
</dbReference>
<dbReference type="InterPro" id="IPR018711">
    <property type="entry name" value="NAGPA"/>
</dbReference>
<organism evidence="2 3">
    <name type="scientific">Bacillus phage vB_BsuM-Goe2</name>
    <dbReference type="NCBI Taxonomy" id="1933062"/>
    <lineage>
        <taxon>Viruses</taxon>
        <taxon>Duplodnaviria</taxon>
        <taxon>Heunggongvirae</taxon>
        <taxon>Uroviricota</taxon>
        <taxon>Caudoviricetes</taxon>
        <taxon>Herelleviridae</taxon>
        <taxon>Spounavirinae</taxon>
        <taxon>Okubovirus</taxon>
        <taxon>Okubovirus camphawk</taxon>
    </lineage>
</organism>
<dbReference type="EMBL" id="KY368639">
    <property type="protein sequence ID" value="APZ82299.1"/>
    <property type="molecule type" value="Genomic_DNA"/>
</dbReference>
<keyword evidence="2" id="KW-0326">Glycosidase</keyword>
<evidence type="ECO:0000259" key="1">
    <source>
        <dbReference type="Pfam" id="PF09992"/>
    </source>
</evidence>
<accession>A0A217EQJ0</accession>
<proteinExistence type="predicted"/>
<name>A0A217EQJ0_9CAUD</name>
<reference evidence="2 3" key="1">
    <citation type="journal article" date="2017" name="Viruses">
        <title>Characterization of Bacillus subtilis Viruses vB_BsuM-Goe2 and vB_BsuM-Goe3.</title>
        <authorList>
            <person name="Willms I.M."/>
            <person name="Hoppert M."/>
            <person name="Hertel R."/>
        </authorList>
    </citation>
    <scope>NUCLEOTIDE SEQUENCE [LARGE SCALE GENOMIC DNA]</scope>
</reference>
<dbReference type="GO" id="GO:0016798">
    <property type="term" value="F:hydrolase activity, acting on glycosyl bonds"/>
    <property type="evidence" value="ECO:0007669"/>
    <property type="project" value="UniProtKB-KW"/>
</dbReference>
<dbReference type="PANTHER" id="PTHR40446">
    <property type="entry name" value="N-ACETYLGLUCOSAMINE-1-PHOSPHODIESTER ALPHA-N-ACETYLGLUCOSAMINIDASE"/>
    <property type="match status" value="1"/>
</dbReference>
<keyword evidence="2" id="KW-0378">Hydrolase</keyword>
<feature type="domain" description="Phosphodiester glycosidase" evidence="1">
    <location>
        <begin position="76"/>
        <end position="254"/>
    </location>
</feature>
<evidence type="ECO:0000313" key="2">
    <source>
        <dbReference type="EMBL" id="APZ82299.1"/>
    </source>
</evidence>